<evidence type="ECO:0000313" key="2">
    <source>
        <dbReference type="Proteomes" id="UP000593565"/>
    </source>
</evidence>
<feature type="non-terminal residue" evidence="1">
    <location>
        <position position="219"/>
    </location>
</feature>
<comment type="caution">
    <text evidence="1">The sequence shown here is derived from an EMBL/GenBank/DDBJ whole genome shotgun (WGS) entry which is preliminary data.</text>
</comment>
<organism evidence="1 2">
    <name type="scientific">Ameiurus melas</name>
    <name type="common">Black bullhead</name>
    <name type="synonym">Silurus melas</name>
    <dbReference type="NCBI Taxonomy" id="219545"/>
    <lineage>
        <taxon>Eukaryota</taxon>
        <taxon>Metazoa</taxon>
        <taxon>Chordata</taxon>
        <taxon>Craniata</taxon>
        <taxon>Vertebrata</taxon>
        <taxon>Euteleostomi</taxon>
        <taxon>Actinopterygii</taxon>
        <taxon>Neopterygii</taxon>
        <taxon>Teleostei</taxon>
        <taxon>Ostariophysi</taxon>
        <taxon>Siluriformes</taxon>
        <taxon>Ictaluridae</taxon>
        <taxon>Ameiurus</taxon>
    </lineage>
</organism>
<name>A0A7J6B3P2_AMEME</name>
<sequence length="219" mass="25335">YTSLPTKLSLYTDNPVVLSTLRTWYQFRQHFKFVGASSLCPLVNNHLFPPSCMDSSFSVWYDKGIKQVRNLYSDGVFDSFANLASTYDLPLTHFFRYFQIRNFVSRFFPDFPSAPPEQAWEDLFSNNPHQKGMISKIYDFILTQGSGSSNKIRNALETELGVQISEECWEHAIGRVQTTTSCARLSRHTFMGSWHFYTGKPDYEMLECHPDWIPSLHLG</sequence>
<accession>A0A7J6B3P2</accession>
<gene>
    <name evidence="1" type="ORF">AMELA_G00070460</name>
</gene>
<protein>
    <submittedName>
        <fullName evidence="1">Uncharacterized protein</fullName>
    </submittedName>
</protein>
<dbReference type="EMBL" id="JAAGNN010000005">
    <property type="protein sequence ID" value="KAF4089744.1"/>
    <property type="molecule type" value="Genomic_DNA"/>
</dbReference>
<feature type="non-terminal residue" evidence="1">
    <location>
        <position position="1"/>
    </location>
</feature>
<dbReference type="Proteomes" id="UP000593565">
    <property type="component" value="Unassembled WGS sequence"/>
</dbReference>
<dbReference type="AlphaFoldDB" id="A0A7J6B3P2"/>
<reference evidence="1 2" key="1">
    <citation type="submission" date="2020-02" db="EMBL/GenBank/DDBJ databases">
        <title>A chromosome-scale genome assembly of the black bullhead catfish (Ameiurus melas).</title>
        <authorList>
            <person name="Wen M."/>
            <person name="Zham M."/>
            <person name="Cabau C."/>
            <person name="Klopp C."/>
            <person name="Donnadieu C."/>
            <person name="Roques C."/>
            <person name="Bouchez O."/>
            <person name="Lampietro C."/>
            <person name="Jouanno E."/>
            <person name="Herpin A."/>
            <person name="Louis A."/>
            <person name="Berthelot C."/>
            <person name="Parey E."/>
            <person name="Roest-Crollius H."/>
            <person name="Braasch I."/>
            <person name="Postlethwait J."/>
            <person name="Robinson-Rechavi M."/>
            <person name="Echchiki A."/>
            <person name="Begum T."/>
            <person name="Montfort J."/>
            <person name="Schartl M."/>
            <person name="Bobe J."/>
            <person name="Guiguen Y."/>
        </authorList>
    </citation>
    <scope>NUCLEOTIDE SEQUENCE [LARGE SCALE GENOMIC DNA]</scope>
    <source>
        <strain evidence="1">M_S1</strain>
        <tissue evidence="1">Blood</tissue>
    </source>
</reference>
<evidence type="ECO:0000313" key="1">
    <source>
        <dbReference type="EMBL" id="KAF4089744.1"/>
    </source>
</evidence>
<proteinExistence type="predicted"/>
<keyword evidence="2" id="KW-1185">Reference proteome</keyword>